<dbReference type="InterPro" id="IPR036236">
    <property type="entry name" value="Znf_C2H2_sf"/>
</dbReference>
<feature type="compositionally biased region" description="Polar residues" evidence="15">
    <location>
        <begin position="211"/>
        <end position="227"/>
    </location>
</feature>
<dbReference type="PANTHER" id="PTHR14196:SF12">
    <property type="entry name" value="ZINC FINGER PROTEIN 208-LIKE"/>
    <property type="match status" value="1"/>
</dbReference>
<sequence>METVNQDRNKVTGDILDITLEIIYLLTGEDYIVVKKPGEPLLQSIRPLVLEGSCRSQSPHSLKHEKNNEKILELTNKIIHLLTGEVPRYEDATVCFSKKEWGCLDGHQIQNKDVSMDNYQPLQSMGDSVDKYTDNGYHNAFSVENCLTEGKVKMKTKRKCEPFKHMKSVKDREGESAFTAESSSDSDINTQTEHLSADVKSESASCEERTLTNIDTTTKQINTGTTSSHRKVESTTPEEGNLNDPNIDTSSSLVKAETISQEKEKLLDTDINTRTEHTQTEYLSIHIKEESFSSDEGNLIHSDQSEIEYKTVLIKEESDSYEEINLTDTDIYSPSKHTQDADTYAQISENLDCNTLWNSTNSDKTLLNSGKYCTATSSRASQQKHHTGEKQFSCPECLKCFTTNSSLIAHQRIHTGEKRFSCSECGKYFTAKSSLRAHERIHTGEKRFCCTVCGKRFTASSCLIAHKRIHTGEKPYACSICGRCFTTNSSLFTHQRTHTGEKPFSCSVCGKCFTTNSGLITHRRSHTGEKPFSCAECGKCFSKTSNLIAHKRLHTGEKPFSCAECGKSFISKAYLIIHEKIHMREKPFCCTTCGRSFSQKSALYRHQRIHANDNYLPHSEKTT</sequence>
<evidence type="ECO:0000256" key="15">
    <source>
        <dbReference type="SAM" id="MobiDB-lite"/>
    </source>
</evidence>
<keyword evidence="4" id="KW-1017">Isopeptide bond</keyword>
<dbReference type="SUPFAM" id="SSF57667">
    <property type="entry name" value="beta-beta-alpha zinc fingers"/>
    <property type="match status" value="4"/>
</dbReference>
<name>A0AAD1TDL7_PELCU</name>
<dbReference type="GO" id="GO:0008270">
    <property type="term" value="F:zinc ion binding"/>
    <property type="evidence" value="ECO:0007669"/>
    <property type="project" value="UniProtKB-KW"/>
</dbReference>
<evidence type="ECO:0000259" key="16">
    <source>
        <dbReference type="PROSITE" id="PS50157"/>
    </source>
</evidence>
<reference evidence="17" key="1">
    <citation type="submission" date="2022-03" db="EMBL/GenBank/DDBJ databases">
        <authorList>
            <person name="Alioto T."/>
            <person name="Alioto T."/>
            <person name="Gomez Garrido J."/>
        </authorList>
    </citation>
    <scope>NUCLEOTIDE SEQUENCE</scope>
</reference>
<accession>A0AAD1TDL7</accession>
<dbReference type="Gene3D" id="3.30.160.60">
    <property type="entry name" value="Classic Zinc Finger"/>
    <property type="match status" value="8"/>
</dbReference>
<protein>
    <submittedName>
        <fullName evidence="17">Oocyte zinc finger -like</fullName>
    </submittedName>
</protein>
<keyword evidence="11" id="KW-0238">DNA-binding</keyword>
<evidence type="ECO:0000256" key="11">
    <source>
        <dbReference type="ARBA" id="ARBA00023125"/>
    </source>
</evidence>
<gene>
    <name evidence="17" type="ORF">PECUL_23A026258</name>
</gene>
<dbReference type="FunFam" id="3.30.160.60:FF:000321">
    <property type="entry name" value="myeloid zinc finger 1 isoform X1"/>
    <property type="match status" value="1"/>
</dbReference>
<dbReference type="FunFam" id="3.30.160.60:FF:000303">
    <property type="entry name" value="Zinc finger protein 41"/>
    <property type="match status" value="1"/>
</dbReference>
<keyword evidence="9" id="KW-0832">Ubl conjugation</keyword>
<evidence type="ECO:0000256" key="1">
    <source>
        <dbReference type="ARBA" id="ARBA00003767"/>
    </source>
</evidence>
<dbReference type="InterPro" id="IPR011017">
    <property type="entry name" value="TRASH_dom"/>
</dbReference>
<evidence type="ECO:0000313" key="18">
    <source>
        <dbReference type="Proteomes" id="UP001295444"/>
    </source>
</evidence>
<feature type="compositionally biased region" description="Polar residues" evidence="15">
    <location>
        <begin position="234"/>
        <end position="250"/>
    </location>
</feature>
<evidence type="ECO:0000256" key="7">
    <source>
        <dbReference type="ARBA" id="ARBA00022771"/>
    </source>
</evidence>
<evidence type="ECO:0000256" key="14">
    <source>
        <dbReference type="PROSITE-ProRule" id="PRU00042"/>
    </source>
</evidence>
<keyword evidence="6" id="KW-0677">Repeat</keyword>
<feature type="domain" description="C2H2-type" evidence="16">
    <location>
        <begin position="560"/>
        <end position="587"/>
    </location>
</feature>
<keyword evidence="7 14" id="KW-0863">Zinc-finger</keyword>
<dbReference type="AlphaFoldDB" id="A0AAD1TDL7"/>
<evidence type="ECO:0000256" key="12">
    <source>
        <dbReference type="ARBA" id="ARBA00023163"/>
    </source>
</evidence>
<feature type="domain" description="C2H2-type" evidence="16">
    <location>
        <begin position="504"/>
        <end position="531"/>
    </location>
</feature>
<dbReference type="InterPro" id="IPR050717">
    <property type="entry name" value="C2H2-ZF_Transcription_Reg"/>
</dbReference>
<evidence type="ECO:0000256" key="3">
    <source>
        <dbReference type="ARBA" id="ARBA00006991"/>
    </source>
</evidence>
<dbReference type="PROSITE" id="PS50157">
    <property type="entry name" value="ZINC_FINGER_C2H2_2"/>
    <property type="match status" value="8"/>
</dbReference>
<feature type="domain" description="C2H2-type" evidence="16">
    <location>
        <begin position="532"/>
        <end position="559"/>
    </location>
</feature>
<dbReference type="InterPro" id="IPR036051">
    <property type="entry name" value="KRAB_dom_sf"/>
</dbReference>
<keyword evidence="18" id="KW-1185">Reference proteome</keyword>
<proteinExistence type="inferred from homology"/>
<evidence type="ECO:0000256" key="5">
    <source>
        <dbReference type="ARBA" id="ARBA00022723"/>
    </source>
</evidence>
<dbReference type="GO" id="GO:0005634">
    <property type="term" value="C:nucleus"/>
    <property type="evidence" value="ECO:0007669"/>
    <property type="project" value="UniProtKB-SubCell"/>
</dbReference>
<dbReference type="GO" id="GO:0000981">
    <property type="term" value="F:DNA-binding transcription factor activity, RNA polymerase II-specific"/>
    <property type="evidence" value="ECO:0007669"/>
    <property type="project" value="TreeGrafter"/>
</dbReference>
<evidence type="ECO:0000256" key="9">
    <source>
        <dbReference type="ARBA" id="ARBA00022843"/>
    </source>
</evidence>
<keyword evidence="8" id="KW-0862">Zinc</keyword>
<keyword evidence="12" id="KW-0804">Transcription</keyword>
<comment type="subcellular location">
    <subcellularLocation>
        <location evidence="2">Nucleus</location>
    </subcellularLocation>
</comment>
<dbReference type="FunFam" id="3.30.160.60:FF:001326">
    <property type="entry name" value="Zinc finger protein 432"/>
    <property type="match status" value="1"/>
</dbReference>
<dbReference type="GO" id="GO:0000977">
    <property type="term" value="F:RNA polymerase II transcription regulatory region sequence-specific DNA binding"/>
    <property type="evidence" value="ECO:0007669"/>
    <property type="project" value="TreeGrafter"/>
</dbReference>
<evidence type="ECO:0000256" key="13">
    <source>
        <dbReference type="ARBA" id="ARBA00023242"/>
    </source>
</evidence>
<dbReference type="FunFam" id="3.30.160.60:FF:001158">
    <property type="entry name" value="zinc finger protein 22"/>
    <property type="match status" value="1"/>
</dbReference>
<dbReference type="SMART" id="SM00355">
    <property type="entry name" value="ZnF_C2H2"/>
    <property type="match status" value="8"/>
</dbReference>
<evidence type="ECO:0000256" key="6">
    <source>
        <dbReference type="ARBA" id="ARBA00022737"/>
    </source>
</evidence>
<dbReference type="FunFam" id="3.30.160.60:FF:000710">
    <property type="entry name" value="Zinc finger protein 768"/>
    <property type="match status" value="1"/>
</dbReference>
<dbReference type="PROSITE" id="PS00028">
    <property type="entry name" value="ZINC_FINGER_C2H2_1"/>
    <property type="match status" value="8"/>
</dbReference>
<organism evidence="17 18">
    <name type="scientific">Pelobates cultripes</name>
    <name type="common">Western spadefoot toad</name>
    <dbReference type="NCBI Taxonomy" id="61616"/>
    <lineage>
        <taxon>Eukaryota</taxon>
        <taxon>Metazoa</taxon>
        <taxon>Chordata</taxon>
        <taxon>Craniata</taxon>
        <taxon>Vertebrata</taxon>
        <taxon>Euteleostomi</taxon>
        <taxon>Amphibia</taxon>
        <taxon>Batrachia</taxon>
        <taxon>Anura</taxon>
        <taxon>Pelobatoidea</taxon>
        <taxon>Pelobatidae</taxon>
        <taxon>Pelobates</taxon>
    </lineage>
</organism>
<evidence type="ECO:0000256" key="4">
    <source>
        <dbReference type="ARBA" id="ARBA00022499"/>
    </source>
</evidence>
<evidence type="ECO:0000256" key="10">
    <source>
        <dbReference type="ARBA" id="ARBA00023015"/>
    </source>
</evidence>
<dbReference type="Gene3D" id="6.10.140.140">
    <property type="match status" value="1"/>
</dbReference>
<dbReference type="Pfam" id="PF01352">
    <property type="entry name" value="KRAB"/>
    <property type="match status" value="1"/>
</dbReference>
<keyword evidence="5" id="KW-0479">Metal-binding</keyword>
<keyword evidence="13" id="KW-0539">Nucleus</keyword>
<dbReference type="EMBL" id="OW240922">
    <property type="protein sequence ID" value="CAH2321088.1"/>
    <property type="molecule type" value="Genomic_DNA"/>
</dbReference>
<feature type="compositionally biased region" description="Polar residues" evidence="15">
    <location>
        <begin position="179"/>
        <end position="194"/>
    </location>
</feature>
<feature type="domain" description="C2H2-type" evidence="16">
    <location>
        <begin position="420"/>
        <end position="447"/>
    </location>
</feature>
<dbReference type="FunFam" id="3.30.160.60:FF:000295">
    <property type="entry name" value="zinc finger protein 19"/>
    <property type="match status" value="1"/>
</dbReference>
<feature type="domain" description="C2H2-type" evidence="16">
    <location>
        <begin position="392"/>
        <end position="419"/>
    </location>
</feature>
<comment type="function">
    <text evidence="1">May be involved in transcriptional regulation.</text>
</comment>
<dbReference type="FunFam" id="3.30.160.60:FF:002343">
    <property type="entry name" value="Zinc finger protein 33A"/>
    <property type="match status" value="1"/>
</dbReference>
<dbReference type="FunFam" id="3.30.160.60:FF:002063">
    <property type="entry name" value="RB associated KRAB zinc finger"/>
    <property type="match status" value="1"/>
</dbReference>
<feature type="domain" description="C2H2-type" evidence="16">
    <location>
        <begin position="476"/>
        <end position="503"/>
    </location>
</feature>
<dbReference type="SUPFAM" id="SSF109640">
    <property type="entry name" value="KRAB domain (Kruppel-associated box)"/>
    <property type="match status" value="1"/>
</dbReference>
<dbReference type="Proteomes" id="UP001295444">
    <property type="component" value="Chromosome 11"/>
</dbReference>
<evidence type="ECO:0000256" key="2">
    <source>
        <dbReference type="ARBA" id="ARBA00004123"/>
    </source>
</evidence>
<dbReference type="Pfam" id="PF00096">
    <property type="entry name" value="zf-C2H2"/>
    <property type="match status" value="7"/>
</dbReference>
<evidence type="ECO:0000256" key="8">
    <source>
        <dbReference type="ARBA" id="ARBA00022833"/>
    </source>
</evidence>
<dbReference type="PANTHER" id="PTHR14196">
    <property type="entry name" value="ODD-SKIPPED - RELATED"/>
    <property type="match status" value="1"/>
</dbReference>
<feature type="domain" description="C2H2-type" evidence="16">
    <location>
        <begin position="588"/>
        <end position="615"/>
    </location>
</feature>
<dbReference type="SMART" id="SM00746">
    <property type="entry name" value="TRASH"/>
    <property type="match status" value="3"/>
</dbReference>
<keyword evidence="10" id="KW-0805">Transcription regulation</keyword>
<feature type="region of interest" description="Disordered" evidence="15">
    <location>
        <begin position="167"/>
        <end position="250"/>
    </location>
</feature>
<dbReference type="InterPro" id="IPR001909">
    <property type="entry name" value="KRAB"/>
</dbReference>
<feature type="domain" description="C2H2-type" evidence="16">
    <location>
        <begin position="448"/>
        <end position="475"/>
    </location>
</feature>
<comment type="similarity">
    <text evidence="3">Belongs to the krueppel C2H2-type zinc-finger protein family.</text>
</comment>
<feature type="compositionally biased region" description="Basic and acidic residues" evidence="15">
    <location>
        <begin position="195"/>
        <end position="210"/>
    </location>
</feature>
<dbReference type="InterPro" id="IPR013087">
    <property type="entry name" value="Znf_C2H2_type"/>
</dbReference>
<evidence type="ECO:0000313" key="17">
    <source>
        <dbReference type="EMBL" id="CAH2321088.1"/>
    </source>
</evidence>